<dbReference type="AlphaFoldDB" id="A0A1I7ZRL6"/>
<sequence>MIFFAASSVAITVAVASAITVFCKPKNRSPATDPQNAAKLGNAAPTPGDAPTMESNYTMPSFSGTLMIGSKPEGTPESPPVMSMAVRPDDKRVAVGNGLVVDKEGKAISAYAGREKK</sequence>
<dbReference type="Proteomes" id="UP000095287">
    <property type="component" value="Unplaced"/>
</dbReference>
<name>A0A1I7ZRL6_9BILA</name>
<feature type="compositionally biased region" description="Polar residues" evidence="1">
    <location>
        <begin position="53"/>
        <end position="64"/>
    </location>
</feature>
<keyword evidence="2" id="KW-0732">Signal</keyword>
<evidence type="ECO:0000313" key="4">
    <source>
        <dbReference type="WBParaSite" id="L893_g28846.t1"/>
    </source>
</evidence>
<reference evidence="4" key="1">
    <citation type="submission" date="2016-11" db="UniProtKB">
        <authorList>
            <consortium name="WormBaseParasite"/>
        </authorList>
    </citation>
    <scope>IDENTIFICATION</scope>
</reference>
<accession>A0A1I7ZRL6</accession>
<evidence type="ECO:0000256" key="2">
    <source>
        <dbReference type="SAM" id="SignalP"/>
    </source>
</evidence>
<protein>
    <submittedName>
        <fullName evidence="4">Lipoprotein</fullName>
    </submittedName>
</protein>
<organism evidence="3 4">
    <name type="scientific">Steinernema glaseri</name>
    <dbReference type="NCBI Taxonomy" id="37863"/>
    <lineage>
        <taxon>Eukaryota</taxon>
        <taxon>Metazoa</taxon>
        <taxon>Ecdysozoa</taxon>
        <taxon>Nematoda</taxon>
        <taxon>Chromadorea</taxon>
        <taxon>Rhabditida</taxon>
        <taxon>Tylenchina</taxon>
        <taxon>Panagrolaimomorpha</taxon>
        <taxon>Strongyloidoidea</taxon>
        <taxon>Steinernematidae</taxon>
        <taxon>Steinernema</taxon>
    </lineage>
</organism>
<feature type="signal peptide" evidence="2">
    <location>
        <begin position="1"/>
        <end position="18"/>
    </location>
</feature>
<feature type="region of interest" description="Disordered" evidence="1">
    <location>
        <begin position="25"/>
        <end position="87"/>
    </location>
</feature>
<proteinExistence type="predicted"/>
<evidence type="ECO:0000256" key="1">
    <source>
        <dbReference type="SAM" id="MobiDB-lite"/>
    </source>
</evidence>
<feature type="chain" id="PRO_5009313810" evidence="2">
    <location>
        <begin position="19"/>
        <end position="117"/>
    </location>
</feature>
<keyword evidence="3" id="KW-1185">Reference proteome</keyword>
<evidence type="ECO:0000313" key="3">
    <source>
        <dbReference type="Proteomes" id="UP000095287"/>
    </source>
</evidence>
<dbReference type="WBParaSite" id="L893_g28846.t1">
    <property type="protein sequence ID" value="L893_g28846.t1"/>
    <property type="gene ID" value="L893_g28846"/>
</dbReference>